<feature type="transmembrane region" description="Helical" evidence="1">
    <location>
        <begin position="116"/>
        <end position="136"/>
    </location>
</feature>
<gene>
    <name evidence="2" type="ORF">MENT_LOCUS41395</name>
</gene>
<feature type="transmembrane region" description="Helical" evidence="1">
    <location>
        <begin position="191"/>
        <end position="217"/>
    </location>
</feature>
<feature type="transmembrane region" description="Helical" evidence="1">
    <location>
        <begin position="77"/>
        <end position="96"/>
    </location>
</feature>
<sequence length="379" mass="43708">MSSFFKEVTDLELLYNPKSEDSLKFGVSALPGYLPNSLIYTIFYLLALPPNICLLYMGLRTDLITSRVKFPTLGMTFANLFGLVGFLTLNFVYLYAVITEVYSPLSLYLQLCQNCFIQYFLCLLFLFPLLAVDQYLFICQNVELKISWLKRIVGICFAIPMAVAIYDLFLQDVILYDYMFKYIRMSLYTNMFFFLVLAPSFFAFSFICNILVLLSIIQRQSKTSRKQCGRSLNPRQLQQHKSIIYTYILQAFLPLALATPYYIACLCLMYDVDIPLVWFIVGEGIISLHPLSNALITLILLRPYREAFKKLIRRGFKQKSHPNWPSKIQRLLSAPPEINTDTEGENNNKKLFYKTAIVTNKDGEEPFCATYNNVTAVSL</sequence>
<feature type="transmembrane region" description="Helical" evidence="1">
    <location>
        <begin position="244"/>
        <end position="264"/>
    </location>
</feature>
<feature type="transmembrane region" description="Helical" evidence="1">
    <location>
        <begin position="38"/>
        <end position="57"/>
    </location>
</feature>
<dbReference type="OrthoDB" id="5800268at2759"/>
<dbReference type="SUPFAM" id="SSF81321">
    <property type="entry name" value="Family A G protein-coupled receptor-like"/>
    <property type="match status" value="1"/>
</dbReference>
<evidence type="ECO:0000256" key="1">
    <source>
        <dbReference type="SAM" id="Phobius"/>
    </source>
</evidence>
<accession>A0A6V7WNY1</accession>
<evidence type="ECO:0000313" key="3">
    <source>
        <dbReference type="Proteomes" id="UP000580250"/>
    </source>
</evidence>
<feature type="transmembrane region" description="Helical" evidence="1">
    <location>
        <begin position="148"/>
        <end position="171"/>
    </location>
</feature>
<comment type="caution">
    <text evidence="2">The sequence shown here is derived from an EMBL/GenBank/DDBJ whole genome shotgun (WGS) entry which is preliminary data.</text>
</comment>
<dbReference type="EMBL" id="CAJEWN010000710">
    <property type="protein sequence ID" value="CAD2188725.1"/>
    <property type="molecule type" value="Genomic_DNA"/>
</dbReference>
<proteinExistence type="predicted"/>
<keyword evidence="1" id="KW-0812">Transmembrane</keyword>
<reference evidence="2 3" key="1">
    <citation type="submission" date="2020-08" db="EMBL/GenBank/DDBJ databases">
        <authorList>
            <person name="Koutsovoulos G."/>
            <person name="Danchin GJ E."/>
        </authorList>
    </citation>
    <scope>NUCLEOTIDE SEQUENCE [LARGE SCALE GENOMIC DNA]</scope>
</reference>
<dbReference type="Gene3D" id="1.20.1070.10">
    <property type="entry name" value="Rhodopsin 7-helix transmembrane proteins"/>
    <property type="match status" value="1"/>
</dbReference>
<name>A0A6V7WNY1_MELEN</name>
<organism evidence="2 3">
    <name type="scientific">Meloidogyne enterolobii</name>
    <name type="common">Root-knot nematode worm</name>
    <name type="synonym">Meloidogyne mayaguensis</name>
    <dbReference type="NCBI Taxonomy" id="390850"/>
    <lineage>
        <taxon>Eukaryota</taxon>
        <taxon>Metazoa</taxon>
        <taxon>Ecdysozoa</taxon>
        <taxon>Nematoda</taxon>
        <taxon>Chromadorea</taxon>
        <taxon>Rhabditida</taxon>
        <taxon>Tylenchina</taxon>
        <taxon>Tylenchomorpha</taxon>
        <taxon>Tylenchoidea</taxon>
        <taxon>Meloidogynidae</taxon>
        <taxon>Meloidogyninae</taxon>
        <taxon>Meloidogyne</taxon>
    </lineage>
</organism>
<dbReference type="Proteomes" id="UP000580250">
    <property type="component" value="Unassembled WGS sequence"/>
</dbReference>
<protein>
    <submittedName>
        <fullName evidence="2">Uncharacterized protein</fullName>
    </submittedName>
</protein>
<keyword evidence="1" id="KW-0472">Membrane</keyword>
<evidence type="ECO:0000313" key="2">
    <source>
        <dbReference type="EMBL" id="CAD2188725.1"/>
    </source>
</evidence>
<dbReference type="AlphaFoldDB" id="A0A6V7WNY1"/>
<feature type="transmembrane region" description="Helical" evidence="1">
    <location>
        <begin position="276"/>
        <end position="301"/>
    </location>
</feature>
<keyword evidence="1" id="KW-1133">Transmembrane helix</keyword>